<evidence type="ECO:0000313" key="3">
    <source>
        <dbReference type="Proteomes" id="UP000078572"/>
    </source>
</evidence>
<gene>
    <name evidence="2" type="ORF">A9Y76_05580</name>
</gene>
<keyword evidence="3" id="KW-1185">Reference proteome</keyword>
<organism evidence="2 3">
    <name type="scientific">Ralstonia insidiosa</name>
    <dbReference type="NCBI Taxonomy" id="190721"/>
    <lineage>
        <taxon>Bacteria</taxon>
        <taxon>Pseudomonadati</taxon>
        <taxon>Pseudomonadota</taxon>
        <taxon>Betaproteobacteria</taxon>
        <taxon>Burkholderiales</taxon>
        <taxon>Burkholderiaceae</taxon>
        <taxon>Ralstonia</taxon>
    </lineage>
</organism>
<dbReference type="SMART" id="SM01351">
    <property type="entry name" value="Aspzincin_M35"/>
    <property type="match status" value="1"/>
</dbReference>
<dbReference type="CDD" id="cd11007">
    <property type="entry name" value="M35_like_1"/>
    <property type="match status" value="1"/>
</dbReference>
<dbReference type="EMBL" id="CP016022">
    <property type="protein sequence ID" value="ANJ74418.1"/>
    <property type="molecule type" value="Genomic_DNA"/>
</dbReference>
<name>A0A192A257_9RALS</name>
<dbReference type="Proteomes" id="UP000078572">
    <property type="component" value="Chromosome 1"/>
</dbReference>
<dbReference type="InterPro" id="IPR029463">
    <property type="entry name" value="Lys_MEP"/>
</dbReference>
<feature type="domain" description="Lysine-specific metallo-endopeptidase" evidence="1">
    <location>
        <begin position="50"/>
        <end position="204"/>
    </location>
</feature>
<dbReference type="Pfam" id="PF14521">
    <property type="entry name" value="Aspzincin_M35"/>
    <property type="match status" value="1"/>
</dbReference>
<reference evidence="3" key="1">
    <citation type="submission" date="2016-06" db="EMBL/GenBank/DDBJ databases">
        <authorList>
            <person name="Xu Y."/>
            <person name="Nagy A."/>
            <person name="Yan X."/>
            <person name="Kim S.W."/>
            <person name="Haley B."/>
            <person name="Liu N.T."/>
            <person name="Nou X."/>
        </authorList>
    </citation>
    <scope>NUCLEOTIDE SEQUENCE [LARGE SCALE GENOMIC DNA]</scope>
    <source>
        <strain evidence="3">ATCC 49129</strain>
    </source>
</reference>
<dbReference type="SUPFAM" id="SSF55486">
    <property type="entry name" value="Metalloproteases ('zincins'), catalytic domain"/>
    <property type="match status" value="1"/>
</dbReference>
<sequence>MASSLKETDRKSTLQDHPELICPNMTNEQFAELIMRLSAELVRRTQNRLGELQRWNTQDQRNVVTWFGVADHATRETLLDGLGRMLRVLKSLTPANFVRYSETALKHVGCVPRPGAEQRGVIAAVCKPDTENHTIAIALGFCTLRDDSDRVDSQILTLAHEISHFIDTLDTEDEEYRIWNAIALARAKSPICIKNADNVAAYIVVRDSNIPSNFGTSIIKF</sequence>
<evidence type="ECO:0000313" key="2">
    <source>
        <dbReference type="EMBL" id="ANJ74418.1"/>
    </source>
</evidence>
<protein>
    <recommendedName>
        <fullName evidence="1">Lysine-specific metallo-endopeptidase domain-containing protein</fullName>
    </recommendedName>
</protein>
<dbReference type="Gene3D" id="3.40.390.10">
    <property type="entry name" value="Collagenase (Catalytic Domain)"/>
    <property type="match status" value="1"/>
</dbReference>
<accession>A0A192A257</accession>
<dbReference type="AlphaFoldDB" id="A0A192A257"/>
<dbReference type="InterPro" id="IPR024079">
    <property type="entry name" value="MetalloPept_cat_dom_sf"/>
</dbReference>
<proteinExistence type="predicted"/>
<dbReference type="InterPro" id="IPR034108">
    <property type="entry name" value="Pept_M35-like_proteobacteria"/>
</dbReference>
<dbReference type="GO" id="GO:0004222">
    <property type="term" value="F:metalloendopeptidase activity"/>
    <property type="evidence" value="ECO:0007669"/>
    <property type="project" value="InterPro"/>
</dbReference>
<evidence type="ECO:0000259" key="1">
    <source>
        <dbReference type="SMART" id="SM01351"/>
    </source>
</evidence>